<dbReference type="Gene3D" id="1.10.440.10">
    <property type="entry name" value="T4 endonuclease V"/>
    <property type="match status" value="1"/>
</dbReference>
<dbReference type="InterPro" id="IPR004260">
    <property type="entry name" value="Pyr-dimer_DNA_glycosylase"/>
</dbReference>
<evidence type="ECO:0000313" key="2">
    <source>
        <dbReference type="Proteomes" id="UP000230179"/>
    </source>
</evidence>
<dbReference type="AlphaFoldDB" id="A0A2H0U995"/>
<gene>
    <name evidence="1" type="ORF">COU19_02925</name>
</gene>
<organism evidence="1 2">
    <name type="scientific">Candidatus Kaiserbacteria bacterium CG10_big_fil_rev_8_21_14_0_10_56_12</name>
    <dbReference type="NCBI Taxonomy" id="1974611"/>
    <lineage>
        <taxon>Bacteria</taxon>
        <taxon>Candidatus Kaiseribacteriota</taxon>
    </lineage>
</organism>
<dbReference type="EMBL" id="PFBL01000022">
    <property type="protein sequence ID" value="PIR82993.1"/>
    <property type="molecule type" value="Genomic_DNA"/>
</dbReference>
<dbReference type="Proteomes" id="UP000230179">
    <property type="component" value="Unassembled WGS sequence"/>
</dbReference>
<reference evidence="2" key="1">
    <citation type="submission" date="2017-09" db="EMBL/GenBank/DDBJ databases">
        <title>Depth-based differentiation of microbial function through sediment-hosted aquifers and enrichment of novel symbionts in the deep terrestrial subsurface.</title>
        <authorList>
            <person name="Probst A.J."/>
            <person name="Ladd B."/>
            <person name="Jarett J.K."/>
            <person name="Geller-Mcgrath D.E."/>
            <person name="Sieber C.M.K."/>
            <person name="Emerson J.B."/>
            <person name="Anantharaman K."/>
            <person name="Thomas B.C."/>
            <person name="Malmstrom R."/>
            <person name="Stieglmeier M."/>
            <person name="Klingl A."/>
            <person name="Woyke T."/>
            <person name="Ryan C.M."/>
            <person name="Banfield J.F."/>
        </authorList>
    </citation>
    <scope>NUCLEOTIDE SEQUENCE [LARGE SCALE GENOMIC DNA]</scope>
</reference>
<dbReference type="SUPFAM" id="SSF47077">
    <property type="entry name" value="T4 endonuclease V"/>
    <property type="match status" value="1"/>
</dbReference>
<proteinExistence type="predicted"/>
<evidence type="ECO:0000313" key="1">
    <source>
        <dbReference type="EMBL" id="PIR82993.1"/>
    </source>
</evidence>
<protein>
    <submittedName>
        <fullName evidence="1">Pyrimidine dimer DNA glycosylase</fullName>
    </submittedName>
</protein>
<dbReference type="Pfam" id="PF03013">
    <property type="entry name" value="Pyr_excise"/>
    <property type="match status" value="1"/>
</dbReference>
<dbReference type="InterPro" id="IPR024796">
    <property type="entry name" value="T4_endonuc_V"/>
</dbReference>
<name>A0A2H0U995_9BACT</name>
<sequence length="117" mass="14052">MRVWDIHPKHLCRRHLLAEHRELHGLWNILTKHKSKDEGKRGYARRPETLRWVGKRKALYNRHEALVTEFARRGYQHHTPLDERFATGADSQSVFINTIREQKKILKEKPCECLLHK</sequence>
<accession>A0A2H0U995</accession>
<comment type="caution">
    <text evidence="1">The sequence shown here is derived from an EMBL/GenBank/DDBJ whole genome shotgun (WGS) entry which is preliminary data.</text>
</comment>